<dbReference type="AlphaFoldDB" id="A0AAX2J8T1"/>
<dbReference type="SUPFAM" id="SSF46689">
    <property type="entry name" value="Homeodomain-like"/>
    <property type="match status" value="1"/>
</dbReference>
<dbReference type="CDD" id="cd00009">
    <property type="entry name" value="AAA"/>
    <property type="match status" value="1"/>
</dbReference>
<dbReference type="Gene3D" id="3.30.450.20">
    <property type="entry name" value="PAS domain"/>
    <property type="match status" value="1"/>
</dbReference>
<protein>
    <submittedName>
        <fullName evidence="9">Transcriptional regulatory protein ZraR</fullName>
    </submittedName>
</protein>
<dbReference type="Gene3D" id="1.10.8.60">
    <property type="match status" value="1"/>
</dbReference>
<dbReference type="PROSITE" id="PS00676">
    <property type="entry name" value="SIGMA54_INTERACT_2"/>
    <property type="match status" value="1"/>
</dbReference>
<evidence type="ECO:0000256" key="5">
    <source>
        <dbReference type="ARBA" id="ARBA00023163"/>
    </source>
</evidence>
<dbReference type="InterPro" id="IPR000014">
    <property type="entry name" value="PAS"/>
</dbReference>
<gene>
    <name evidence="9" type="primary">zraR_2</name>
    <name evidence="9" type="ORF">NCTC12112_00224</name>
</gene>
<keyword evidence="2" id="KW-0067">ATP-binding</keyword>
<dbReference type="GeneID" id="78454822"/>
<dbReference type="InterPro" id="IPR009057">
    <property type="entry name" value="Homeodomain-like_sf"/>
</dbReference>
<dbReference type="Pfam" id="PF25601">
    <property type="entry name" value="AAA_lid_14"/>
    <property type="match status" value="1"/>
</dbReference>
<dbReference type="InterPro" id="IPR025662">
    <property type="entry name" value="Sigma_54_int_dom_ATP-bd_1"/>
</dbReference>
<dbReference type="GO" id="GO:0006355">
    <property type="term" value="P:regulation of DNA-templated transcription"/>
    <property type="evidence" value="ECO:0007669"/>
    <property type="project" value="InterPro"/>
</dbReference>
<dbReference type="GO" id="GO:0043565">
    <property type="term" value="F:sequence-specific DNA binding"/>
    <property type="evidence" value="ECO:0007669"/>
    <property type="project" value="InterPro"/>
</dbReference>
<evidence type="ECO:0000256" key="3">
    <source>
        <dbReference type="ARBA" id="ARBA00023015"/>
    </source>
</evidence>
<dbReference type="Pfam" id="PF02954">
    <property type="entry name" value="HTH_8"/>
    <property type="match status" value="1"/>
</dbReference>
<evidence type="ECO:0000256" key="2">
    <source>
        <dbReference type="ARBA" id="ARBA00022840"/>
    </source>
</evidence>
<evidence type="ECO:0000256" key="1">
    <source>
        <dbReference type="ARBA" id="ARBA00022741"/>
    </source>
</evidence>
<dbReference type="PROSITE" id="PS00688">
    <property type="entry name" value="SIGMA54_INTERACT_3"/>
    <property type="match status" value="1"/>
</dbReference>
<dbReference type="PROSITE" id="PS50045">
    <property type="entry name" value="SIGMA54_INTERACT_4"/>
    <property type="match status" value="1"/>
</dbReference>
<dbReference type="PROSITE" id="PS50112">
    <property type="entry name" value="PAS"/>
    <property type="match status" value="1"/>
</dbReference>
<dbReference type="InterPro" id="IPR003593">
    <property type="entry name" value="AAA+_ATPase"/>
</dbReference>
<dbReference type="InterPro" id="IPR025943">
    <property type="entry name" value="Sigma_54_int_dom_ATP-bd_2"/>
</dbReference>
<dbReference type="PRINTS" id="PR01590">
    <property type="entry name" value="HTHFIS"/>
</dbReference>
<dbReference type="InterPro" id="IPR058031">
    <property type="entry name" value="AAA_lid_NorR"/>
</dbReference>
<dbReference type="InterPro" id="IPR002197">
    <property type="entry name" value="HTH_Fis"/>
</dbReference>
<dbReference type="Proteomes" id="UP000249008">
    <property type="component" value="Chromosome 1"/>
</dbReference>
<feature type="domain" description="PAS" evidence="8">
    <location>
        <begin position="4"/>
        <end position="48"/>
    </location>
</feature>
<keyword evidence="5" id="KW-0804">Transcription</keyword>
<dbReference type="PANTHER" id="PTHR32071">
    <property type="entry name" value="TRANSCRIPTIONAL REGULATORY PROTEIN"/>
    <property type="match status" value="1"/>
</dbReference>
<evidence type="ECO:0000256" key="6">
    <source>
        <dbReference type="SAM" id="Coils"/>
    </source>
</evidence>
<dbReference type="InterPro" id="IPR035965">
    <property type="entry name" value="PAS-like_dom_sf"/>
</dbReference>
<accession>A0AAX2J8T1</accession>
<name>A0AAX2J8T1_9FUSO</name>
<evidence type="ECO:0000259" key="8">
    <source>
        <dbReference type="PROSITE" id="PS50112"/>
    </source>
</evidence>
<dbReference type="KEGG" id="ful:C4N20_08370"/>
<evidence type="ECO:0000313" key="10">
    <source>
        <dbReference type="Proteomes" id="UP000249008"/>
    </source>
</evidence>
<proteinExistence type="predicted"/>
<keyword evidence="1" id="KW-0547">Nucleotide-binding</keyword>
<evidence type="ECO:0000313" key="9">
    <source>
        <dbReference type="EMBL" id="SQI99692.1"/>
    </source>
</evidence>
<dbReference type="InterPro" id="IPR002078">
    <property type="entry name" value="Sigma_54_int"/>
</dbReference>
<dbReference type="SUPFAM" id="SSF55785">
    <property type="entry name" value="PYP-like sensor domain (PAS domain)"/>
    <property type="match status" value="1"/>
</dbReference>
<dbReference type="InterPro" id="IPR025944">
    <property type="entry name" value="Sigma_54_int_dom_CS"/>
</dbReference>
<organism evidence="9 10">
    <name type="scientific">Fusobacterium ulcerans</name>
    <dbReference type="NCBI Taxonomy" id="861"/>
    <lineage>
        <taxon>Bacteria</taxon>
        <taxon>Fusobacteriati</taxon>
        <taxon>Fusobacteriota</taxon>
        <taxon>Fusobacteriia</taxon>
        <taxon>Fusobacteriales</taxon>
        <taxon>Fusobacteriaceae</taxon>
        <taxon>Fusobacterium</taxon>
    </lineage>
</organism>
<dbReference type="RefSeq" id="WP_005978989.1">
    <property type="nucleotide sequence ID" value="NZ_CABKNW010000004.1"/>
</dbReference>
<dbReference type="FunFam" id="3.40.50.300:FF:000006">
    <property type="entry name" value="DNA-binding transcriptional regulator NtrC"/>
    <property type="match status" value="1"/>
</dbReference>
<dbReference type="Gene3D" id="1.10.10.60">
    <property type="entry name" value="Homeodomain-like"/>
    <property type="match status" value="1"/>
</dbReference>
<dbReference type="GO" id="GO:0005524">
    <property type="term" value="F:ATP binding"/>
    <property type="evidence" value="ECO:0007669"/>
    <property type="project" value="UniProtKB-KW"/>
</dbReference>
<dbReference type="SUPFAM" id="SSF52540">
    <property type="entry name" value="P-loop containing nucleoside triphosphate hydrolases"/>
    <property type="match status" value="1"/>
</dbReference>
<dbReference type="Gene3D" id="3.40.50.300">
    <property type="entry name" value="P-loop containing nucleotide triphosphate hydrolases"/>
    <property type="match status" value="1"/>
</dbReference>
<dbReference type="Pfam" id="PF00158">
    <property type="entry name" value="Sigma54_activat"/>
    <property type="match status" value="1"/>
</dbReference>
<dbReference type="PROSITE" id="PS00675">
    <property type="entry name" value="SIGMA54_INTERACT_1"/>
    <property type="match status" value="1"/>
</dbReference>
<keyword evidence="3" id="KW-0805">Transcription regulation</keyword>
<evidence type="ECO:0000259" key="7">
    <source>
        <dbReference type="PROSITE" id="PS50045"/>
    </source>
</evidence>
<dbReference type="InterPro" id="IPR027417">
    <property type="entry name" value="P-loop_NTPase"/>
</dbReference>
<dbReference type="SMART" id="SM00382">
    <property type="entry name" value="AAA"/>
    <property type="match status" value="1"/>
</dbReference>
<dbReference type="EMBL" id="LS483487">
    <property type="protein sequence ID" value="SQI99692.1"/>
    <property type="molecule type" value="Genomic_DNA"/>
</dbReference>
<evidence type="ECO:0000256" key="4">
    <source>
        <dbReference type="ARBA" id="ARBA00023125"/>
    </source>
</evidence>
<sequence>MIDNNTLLREGLEAFSNFIIINAAGEVIYLNRIYARLLGIKQENAIGKRVDKIIPNTRLLNVINTGIPEIGAVMNFFDYEHNKNITLICNRYPIIYEEKIIGAVAMTTLNNMSEVKALEKEITKIKEENRKIKKQLEHYQQTSNPLSRIIGISPEIKKSKNLIEEYAKSNFPILITGETGVGKEVFADAIQYLSNRSLNNYIKINCASIPKDLLEAELFGYEEGAFSGARKGGKIGKFELANNGTILLDEIGEMPLSLQAKLLRVLQEKEIERVGGLETIKLNIRIICCTNSDLENLVKEKKFREDLYYRINVVELNIPPLREHIKDIPILCKYFINKFNEEEYFEIKKISPQVLEIFKKYDWPGNVRELKHVIERAAFLCKGDSIELKDCQFFLDKINNSKNIMKNKDSLRNIKNDSEKNAIIAALEKSKNNKTKAALLLNINRSLLYFKMKKYDIEQ</sequence>
<keyword evidence="4" id="KW-0238">DNA-binding</keyword>
<keyword evidence="6" id="KW-0175">Coiled coil</keyword>
<feature type="coiled-coil region" evidence="6">
    <location>
        <begin position="115"/>
        <end position="142"/>
    </location>
</feature>
<feature type="domain" description="Sigma-54 factor interaction" evidence="7">
    <location>
        <begin position="149"/>
        <end position="379"/>
    </location>
</feature>
<reference evidence="9 10" key="1">
    <citation type="submission" date="2018-06" db="EMBL/GenBank/DDBJ databases">
        <authorList>
            <consortium name="Pathogen Informatics"/>
            <person name="Doyle S."/>
        </authorList>
    </citation>
    <scope>NUCLEOTIDE SEQUENCE [LARGE SCALE GENOMIC DNA]</scope>
    <source>
        <strain evidence="9 10">NCTC12112</strain>
    </source>
</reference>